<feature type="region of interest" description="Disordered" evidence="7">
    <location>
        <begin position="532"/>
        <end position="567"/>
    </location>
</feature>
<evidence type="ECO:0000256" key="1">
    <source>
        <dbReference type="ARBA" id="ARBA00004496"/>
    </source>
</evidence>
<dbReference type="PROSITE" id="PS50082">
    <property type="entry name" value="WD_REPEATS_2"/>
    <property type="match status" value="3"/>
</dbReference>
<organism evidence="10 11">
    <name type="scientific">Caenorhabditis remanei</name>
    <name type="common">Caenorhabditis vulgaris</name>
    <dbReference type="NCBI Taxonomy" id="31234"/>
    <lineage>
        <taxon>Eukaryota</taxon>
        <taxon>Metazoa</taxon>
        <taxon>Ecdysozoa</taxon>
        <taxon>Nematoda</taxon>
        <taxon>Chromadorea</taxon>
        <taxon>Rhabditida</taxon>
        <taxon>Rhabditina</taxon>
        <taxon>Rhabditomorpha</taxon>
        <taxon>Rhabditoidea</taxon>
        <taxon>Rhabditidae</taxon>
        <taxon>Peloderinae</taxon>
        <taxon>Caenorhabditis</taxon>
    </lineage>
</organism>
<evidence type="ECO:0000259" key="9">
    <source>
        <dbReference type="PROSITE" id="PS51396"/>
    </source>
</evidence>
<dbReference type="EMBL" id="WUAV01000002">
    <property type="protein sequence ID" value="KAF1764897.1"/>
    <property type="molecule type" value="Genomic_DNA"/>
</dbReference>
<dbReference type="GO" id="GO:0043130">
    <property type="term" value="F:ubiquitin binding"/>
    <property type="evidence" value="ECO:0007669"/>
    <property type="project" value="TreeGrafter"/>
</dbReference>
<evidence type="ECO:0000313" key="10">
    <source>
        <dbReference type="EMBL" id="KAF1764897.1"/>
    </source>
</evidence>
<dbReference type="Gene3D" id="2.130.10.10">
    <property type="entry name" value="YVTN repeat-like/Quinoprotein amine dehydrogenase"/>
    <property type="match status" value="1"/>
</dbReference>
<dbReference type="GeneID" id="9798673"/>
<name>A0A6A5HCJ7_CAERE</name>
<dbReference type="SUPFAM" id="SSF50978">
    <property type="entry name" value="WD40 repeat-like"/>
    <property type="match status" value="1"/>
</dbReference>
<comment type="subcellular location">
    <subcellularLocation>
        <location evidence="1">Cytoplasm</location>
    </subcellularLocation>
</comment>
<dbReference type="InterPro" id="IPR015155">
    <property type="entry name" value="PFU"/>
</dbReference>
<dbReference type="PANTHER" id="PTHR19849:SF0">
    <property type="entry name" value="PHOSPHOLIPASE A-2-ACTIVATING PROTEIN"/>
    <property type="match status" value="1"/>
</dbReference>
<dbReference type="Gene3D" id="1.25.10.10">
    <property type="entry name" value="Leucine-rich Repeat Variant"/>
    <property type="match status" value="1"/>
</dbReference>
<evidence type="ECO:0000256" key="6">
    <source>
        <dbReference type="PROSITE-ProRule" id="PRU00221"/>
    </source>
</evidence>
<protein>
    <submittedName>
        <fullName evidence="10">Uncharacterized protein</fullName>
    </submittedName>
</protein>
<dbReference type="GO" id="GO:0010992">
    <property type="term" value="P:ubiquitin recycling"/>
    <property type="evidence" value="ECO:0007669"/>
    <property type="project" value="TreeGrafter"/>
</dbReference>
<dbReference type="KEGG" id="crq:GCK72_004848"/>
<dbReference type="GO" id="GO:0043161">
    <property type="term" value="P:proteasome-mediated ubiquitin-dependent protein catabolic process"/>
    <property type="evidence" value="ECO:0007669"/>
    <property type="project" value="TreeGrafter"/>
</dbReference>
<feature type="repeat" description="WD" evidence="6">
    <location>
        <begin position="206"/>
        <end position="246"/>
    </location>
</feature>
<dbReference type="PROSITE" id="PS51396">
    <property type="entry name" value="PUL"/>
    <property type="match status" value="1"/>
</dbReference>
<dbReference type="AlphaFoldDB" id="A0A6A5HCJ7"/>
<feature type="domain" description="PUL" evidence="9">
    <location>
        <begin position="589"/>
        <end position="859"/>
    </location>
</feature>
<accession>A0A6A5HCJ7</accession>
<keyword evidence="4 6" id="KW-0853">WD repeat</keyword>
<proteinExistence type="inferred from homology"/>
<dbReference type="InterPro" id="IPR011989">
    <property type="entry name" value="ARM-like"/>
</dbReference>
<evidence type="ECO:0000256" key="4">
    <source>
        <dbReference type="ARBA" id="ARBA00022574"/>
    </source>
</evidence>
<dbReference type="CTD" id="9798673"/>
<feature type="domain" description="PFU" evidence="8">
    <location>
        <begin position="401"/>
        <end position="501"/>
    </location>
</feature>
<evidence type="ECO:0000256" key="3">
    <source>
        <dbReference type="ARBA" id="ARBA00022490"/>
    </source>
</evidence>
<evidence type="ECO:0000259" key="8">
    <source>
        <dbReference type="PROSITE" id="PS51394"/>
    </source>
</evidence>
<dbReference type="InterPro" id="IPR038122">
    <property type="entry name" value="PFU_sf"/>
</dbReference>
<gene>
    <name evidence="10" type="ORF">GCK72_004848</name>
</gene>
<dbReference type="Pfam" id="PF09070">
    <property type="entry name" value="PFU"/>
    <property type="match status" value="2"/>
</dbReference>
<dbReference type="GO" id="GO:0005737">
    <property type="term" value="C:cytoplasm"/>
    <property type="evidence" value="ECO:0007669"/>
    <property type="project" value="UniProtKB-SubCell"/>
</dbReference>
<evidence type="ECO:0000313" key="11">
    <source>
        <dbReference type="Proteomes" id="UP000483820"/>
    </source>
</evidence>
<dbReference type="SMART" id="SM00320">
    <property type="entry name" value="WD40"/>
    <property type="match status" value="7"/>
</dbReference>
<comment type="similarity">
    <text evidence="2">Belongs to the WD repeat PLAP family.</text>
</comment>
<dbReference type="PANTHER" id="PTHR19849">
    <property type="entry name" value="PHOSPHOLIPASE A-2-ACTIVATING PROTEIN"/>
    <property type="match status" value="1"/>
</dbReference>
<dbReference type="Gene3D" id="3.10.20.870">
    <property type="entry name" value="PFU (PLAA family ubiquitin binding), C-terminal domain"/>
    <property type="match status" value="2"/>
</dbReference>
<comment type="caution">
    <text evidence="10">The sequence shown here is derived from an EMBL/GenBank/DDBJ whole genome shotgun (WGS) entry which is preliminary data.</text>
</comment>
<dbReference type="InterPro" id="IPR036322">
    <property type="entry name" value="WD40_repeat_dom_sf"/>
</dbReference>
<dbReference type="Pfam" id="PF00400">
    <property type="entry name" value="WD40"/>
    <property type="match status" value="4"/>
</dbReference>
<feature type="repeat" description="WD" evidence="6">
    <location>
        <begin position="31"/>
        <end position="71"/>
    </location>
</feature>
<keyword evidence="5" id="KW-0677">Repeat</keyword>
<sequence length="863" mass="93970">MADSALTEEAMDTSSPSSIQNIKSYAIGQVLEAHKSDTKSLALTDSGTLISGGRDETVQWWGKRAGKYVKTLAFTQPKTLVVNSIAYADLEDGWRLFVGRKDGSIAVYASGSQEPVTIFTEHTQNVCCLHVNQKATHMLSGSWDSNVIIFPIAELNKSSFTVLKCVGHTLSVWALASFPDLPDTYLTASADKTIRLWNRNETAAIFKGHTDVVRALAVLSKDHFLSAGNDGHIIHWDVASGSVLGKFATCAHDFIYSMTLSDSHILTTGEDGTLEFWAMHSKSGGRLTIASEEVIQMPSASTWDAKVLPNSDIAVAGSDGRIYIMSNDPERQAPQEVRDAFDAEVVSKMSTKLERIQEDKAEVVTIKVDVDDRPTQLDLHYRKGTDPGLCAQEFIQENHLPMHYLEEITKFIKERVPEARLYDIKTGKKIHVDGEEYDYALSVSIGKGEKDMKMPFNVNESPEFAAQRFVERKGLPVSVIPALAGMISQEMDKLSRGAGAAQAGYEDPFTGPGRYVPGGASNNVQNVADPFTGSGRYVPGGSHSGGADGGFSGDPLTGDGGYRASKENTGAHAVPLSSLPQDKKKPRGPLVPVPDYYIIGLAGKGEKAVAKLKELNEKQDALQLGPDQINCLEELFVLSPSSNYSSDVAQSAFETALQWPVEHLVPVLDFFRVALTYKSLNSYFCEGERGKDLTERLIAILVSDPTDIPLKIMVCRCIGNAFAHPAGRQLFGMNELSILVPLVLRQVLSDKAVLQHSAATALANWSLTLLQQSEKVEQLGPKEDYMRAIISGIETVDSFGFVSEDAITRLLQAIVTVMWGDSSVIRLAKNRNLAAIAARLKDAAQSDASKNIARDIVEMTYSV</sequence>
<dbReference type="InterPro" id="IPR001680">
    <property type="entry name" value="WD40_rpt"/>
</dbReference>
<keyword evidence="3" id="KW-0963">Cytoplasm</keyword>
<evidence type="ECO:0000256" key="7">
    <source>
        <dbReference type="SAM" id="MobiDB-lite"/>
    </source>
</evidence>
<feature type="compositionally biased region" description="Gly residues" evidence="7">
    <location>
        <begin position="542"/>
        <end position="552"/>
    </location>
</feature>
<dbReference type="GO" id="GO:0005634">
    <property type="term" value="C:nucleus"/>
    <property type="evidence" value="ECO:0007669"/>
    <property type="project" value="TreeGrafter"/>
</dbReference>
<dbReference type="FunFam" id="1.25.10.10:FF:001436">
    <property type="entry name" value="Ubiquitin fusion degradation protein 3 homolog"/>
    <property type="match status" value="1"/>
</dbReference>
<dbReference type="Proteomes" id="UP000483820">
    <property type="component" value="Chromosome II"/>
</dbReference>
<dbReference type="InterPro" id="IPR013535">
    <property type="entry name" value="PUL_dom"/>
</dbReference>
<reference evidence="10 11" key="1">
    <citation type="submission" date="2019-12" db="EMBL/GenBank/DDBJ databases">
        <title>Chromosome-level assembly of the Caenorhabditis remanei genome.</title>
        <authorList>
            <person name="Teterina A.A."/>
            <person name="Willis J.H."/>
            <person name="Phillips P.C."/>
        </authorList>
    </citation>
    <scope>NUCLEOTIDE SEQUENCE [LARGE SCALE GENOMIC DNA]</scope>
    <source>
        <strain evidence="10 11">PX506</strain>
        <tissue evidence="10">Whole organism</tissue>
    </source>
</reference>
<dbReference type="Pfam" id="PF08324">
    <property type="entry name" value="PUL"/>
    <property type="match status" value="1"/>
</dbReference>
<dbReference type="PROSITE" id="PS51394">
    <property type="entry name" value="PFU"/>
    <property type="match status" value="1"/>
</dbReference>
<evidence type="ECO:0000256" key="5">
    <source>
        <dbReference type="ARBA" id="ARBA00022737"/>
    </source>
</evidence>
<dbReference type="RefSeq" id="XP_003092199.2">
    <property type="nucleotide sequence ID" value="XM_003092151.2"/>
</dbReference>
<evidence type="ECO:0000256" key="2">
    <source>
        <dbReference type="ARBA" id="ARBA00008495"/>
    </source>
</evidence>
<feature type="repeat" description="WD" evidence="6">
    <location>
        <begin position="165"/>
        <end position="207"/>
    </location>
</feature>
<dbReference type="InterPro" id="IPR015943">
    <property type="entry name" value="WD40/YVTN_repeat-like_dom_sf"/>
</dbReference>